<feature type="region of interest" description="Disordered" evidence="4">
    <location>
        <begin position="1219"/>
        <end position="1270"/>
    </location>
</feature>
<sequence>MDPAASHMGETKNFKSVNNVNKSILEVFGDLSVKSDVKRNNSCIALVQHLADNVDDESEENVSKSLDYCLKRLVRGLGGTRQPQQKGYFTALVSVLDTFPAISGQHFIETVVKELGGSKDAEEKESTMGMALAYGAAIRGGLFARSSTEQQKQIISTLFKCGKKKSYIPFASSSFLLDLIQTSDEHLLMDAVWPVLKDEVSKPWVDQSLDTLAILLLVSNRAVNIVKSKTIQKWLGIPLLSPESMQHFAQKLVANSTSLTVKHPVYDEFCKSLSSPSNDNLLQSFWTVHVDNILASSNKNKDLAVLRILTILLKDMTNKQQIEVLVTPRVLDVIGRILRAPPAERKIFHELHTLAREAITTIGTTLSTDDVTDKIRLSVLKKILFDSGNLQYEKQTGTHIAILLENKLTKKGVVKLAKQFKEVVDGTSPTNGKVWTNKDRKFAAQQLTRLIGHQACNSEIEWKVEQLLFLLHRGIFRQDSSSTIGVELAGTLRHCFFRALDQKFSNIDTMIGVLSQIVQHINEQLVKQEKATQTVRIPFSKEASLAWRKMLKTISQLESKNVSNGNKESAERIFHVLFLFMGLQLISDPDMAAGSLQELHSCYDRVKSGKQDSKQEEPQWVEVTIDLFLSLLSHDSHLLRTIVGTVFPHLSKHLSVSAFYQILEVLDPDQNENPLTSATDADDSNDESSSDDEDNSETVTQKNVNGKGKHQENSSEENSDEDSDDSESNENDESDDPDKENDLDDGFEDFDDDEDMDETINDKLRQEVRYALGNAASLTDTESVDLDDIDEEEGQRMDTALSQAFKNLRQSRSSKKSKKQLKSEEAVTHFRNRVLDLVEIYISREPSMDICLECITPLLSLLAFSMKDVHQKPLEMKTKSILHKLTSLKKFSSMGGVNEQSLAELIKSLAGKGVRSATTFLGLADLISDCCTFLVRCSEFIRSQSSNQQSSAKKNLVADVIESLFIDFCTKRDTLLPNNMFKSVINLQWNGCWSVAPVIVQHAFDSKVRPFRRGQAIELLSTFFRNNHLLNSADQKQKQALKKIVSSVIDNTIELLSSENDSSARVQPRQNHHLLASVLKLIQQLLARSDTKPANTSTLSSALDSFCQNCGGVPAETKKVLTSLSKLLSFDISSLRKVKKGKAENAAVLNGDSSDEETSDNETVFNKQNQNGNARGGDDGIQRKQNLPKGKNRKDKKLHRMALMGKGLDSVTFSSVNDSLLNGREPDDEDTLADNSFSKINGSKSEKMSSFKRKSVSSDSQTPKKKKKNV</sequence>
<evidence type="ECO:0000313" key="6">
    <source>
        <dbReference type="RefSeq" id="XP_026279290.1"/>
    </source>
</evidence>
<dbReference type="InterPro" id="IPR007015">
    <property type="entry name" value="DNA_pol_V/MYBBP1A"/>
</dbReference>
<feature type="region of interest" description="Disordered" evidence="4">
    <location>
        <begin position="1141"/>
        <end position="1198"/>
    </location>
</feature>
<comment type="subcellular location">
    <subcellularLocation>
        <location evidence="1">Nucleus</location>
    </subcellularLocation>
</comment>
<dbReference type="GO" id="GO:0043565">
    <property type="term" value="F:sequence-specific DNA binding"/>
    <property type="evidence" value="ECO:0007669"/>
    <property type="project" value="TreeGrafter"/>
</dbReference>
<dbReference type="GeneID" id="113207111"/>
<dbReference type="AlphaFoldDB" id="A0A6J1SIZ5"/>
<comment type="similarity">
    <text evidence="2">Belongs to the MYBBP1A family.</text>
</comment>
<dbReference type="Pfam" id="PF04931">
    <property type="entry name" value="DNA_pol_phi"/>
    <property type="match status" value="1"/>
</dbReference>
<evidence type="ECO:0000256" key="3">
    <source>
        <dbReference type="ARBA" id="ARBA00023242"/>
    </source>
</evidence>
<dbReference type="GO" id="GO:0003723">
    <property type="term" value="F:RNA binding"/>
    <property type="evidence" value="ECO:0007669"/>
    <property type="project" value="TreeGrafter"/>
</dbReference>
<dbReference type="PANTHER" id="PTHR13213">
    <property type="entry name" value="MYB-BINDING PROTEIN 1A FAMILY MEMBER"/>
    <property type="match status" value="1"/>
</dbReference>
<protein>
    <submittedName>
        <fullName evidence="6">Myb-binding protein 1A</fullName>
    </submittedName>
</protein>
<dbReference type="OrthoDB" id="342531at2759"/>
<evidence type="ECO:0000256" key="4">
    <source>
        <dbReference type="SAM" id="MobiDB-lite"/>
    </source>
</evidence>
<evidence type="ECO:0000313" key="5">
    <source>
        <dbReference type="Proteomes" id="UP000504606"/>
    </source>
</evidence>
<dbReference type="InterPro" id="IPR016024">
    <property type="entry name" value="ARM-type_fold"/>
</dbReference>
<evidence type="ECO:0000256" key="1">
    <source>
        <dbReference type="ARBA" id="ARBA00004123"/>
    </source>
</evidence>
<keyword evidence="5" id="KW-1185">Reference proteome</keyword>
<dbReference type="KEGG" id="foc:113207111"/>
<feature type="compositionally biased region" description="Acidic residues" evidence="4">
    <location>
        <begin position="714"/>
        <end position="755"/>
    </location>
</feature>
<evidence type="ECO:0000256" key="2">
    <source>
        <dbReference type="ARBA" id="ARBA00006809"/>
    </source>
</evidence>
<reference evidence="6" key="1">
    <citation type="submission" date="2025-08" db="UniProtKB">
        <authorList>
            <consortium name="RefSeq"/>
        </authorList>
    </citation>
    <scope>IDENTIFICATION</scope>
    <source>
        <tissue evidence="6">Whole organism</tissue>
    </source>
</reference>
<feature type="region of interest" description="Disordered" evidence="4">
    <location>
        <begin position="670"/>
        <end position="755"/>
    </location>
</feature>
<dbReference type="CTD" id="10514"/>
<dbReference type="SUPFAM" id="SSF48371">
    <property type="entry name" value="ARM repeat"/>
    <property type="match status" value="1"/>
</dbReference>
<dbReference type="Proteomes" id="UP000504606">
    <property type="component" value="Unplaced"/>
</dbReference>
<proteinExistence type="inferred from homology"/>
<dbReference type="RefSeq" id="XP_026279290.1">
    <property type="nucleotide sequence ID" value="XM_026423505.2"/>
</dbReference>
<dbReference type="GO" id="GO:0005730">
    <property type="term" value="C:nucleolus"/>
    <property type="evidence" value="ECO:0007669"/>
    <property type="project" value="InterPro"/>
</dbReference>
<feature type="compositionally biased region" description="Acidic residues" evidence="4">
    <location>
        <begin position="680"/>
        <end position="696"/>
    </location>
</feature>
<accession>A0A6J1SIZ5</accession>
<keyword evidence="3" id="KW-0539">Nucleus</keyword>
<feature type="compositionally biased region" description="Polar residues" evidence="4">
    <location>
        <begin position="1233"/>
        <end position="1243"/>
    </location>
</feature>
<dbReference type="PANTHER" id="PTHR13213:SF2">
    <property type="entry name" value="MYB-BINDING PROTEIN 1A"/>
    <property type="match status" value="1"/>
</dbReference>
<organism evidence="5 6">
    <name type="scientific">Frankliniella occidentalis</name>
    <name type="common">Western flower thrips</name>
    <name type="synonym">Euthrips occidentalis</name>
    <dbReference type="NCBI Taxonomy" id="133901"/>
    <lineage>
        <taxon>Eukaryota</taxon>
        <taxon>Metazoa</taxon>
        <taxon>Ecdysozoa</taxon>
        <taxon>Arthropoda</taxon>
        <taxon>Hexapoda</taxon>
        <taxon>Insecta</taxon>
        <taxon>Pterygota</taxon>
        <taxon>Neoptera</taxon>
        <taxon>Paraneoptera</taxon>
        <taxon>Thysanoptera</taxon>
        <taxon>Terebrantia</taxon>
        <taxon>Thripoidea</taxon>
        <taxon>Thripidae</taxon>
        <taxon>Frankliniella</taxon>
    </lineage>
</organism>
<dbReference type="GO" id="GO:0003714">
    <property type="term" value="F:transcription corepressor activity"/>
    <property type="evidence" value="ECO:0007669"/>
    <property type="project" value="TreeGrafter"/>
</dbReference>
<feature type="compositionally biased region" description="Polar residues" evidence="4">
    <location>
        <begin position="1161"/>
        <end position="1173"/>
    </location>
</feature>
<name>A0A6J1SIZ5_FRAOC</name>
<gene>
    <name evidence="6" type="primary">LOC113207111</name>
</gene>